<protein>
    <submittedName>
        <fullName evidence="2">DUF397 domain-containing protein</fullName>
    </submittedName>
</protein>
<keyword evidence="3" id="KW-1185">Reference proteome</keyword>
<dbReference type="EMBL" id="JBHSFK010000035">
    <property type="protein sequence ID" value="MFC4505621.1"/>
    <property type="molecule type" value="Genomic_DNA"/>
</dbReference>
<reference evidence="3" key="1">
    <citation type="journal article" date="2019" name="Int. J. Syst. Evol. Microbiol.">
        <title>The Global Catalogue of Microorganisms (GCM) 10K type strain sequencing project: providing services to taxonomists for standard genome sequencing and annotation.</title>
        <authorList>
            <consortium name="The Broad Institute Genomics Platform"/>
            <consortium name="The Broad Institute Genome Sequencing Center for Infectious Disease"/>
            <person name="Wu L."/>
            <person name="Ma J."/>
        </authorList>
    </citation>
    <scope>NUCLEOTIDE SEQUENCE [LARGE SCALE GENOMIC DNA]</scope>
    <source>
        <strain evidence="3">CGMCC 4.7177</strain>
    </source>
</reference>
<sequence>MNWQKSSHCSEGASCVHVAATTRTVHLTESGDPSGSILRAAPATFAALLTTLKKESPRV</sequence>
<dbReference type="Pfam" id="PF04149">
    <property type="entry name" value="DUF397"/>
    <property type="match status" value="1"/>
</dbReference>
<comment type="caution">
    <text evidence="2">The sequence shown here is derived from an EMBL/GenBank/DDBJ whole genome shotgun (WGS) entry which is preliminary data.</text>
</comment>
<dbReference type="RefSeq" id="WP_381182800.1">
    <property type="nucleotide sequence ID" value="NZ_JBHSFK010000035.1"/>
</dbReference>
<feature type="domain" description="DUF397" evidence="1">
    <location>
        <begin position="2"/>
        <end position="53"/>
    </location>
</feature>
<dbReference type="InterPro" id="IPR007278">
    <property type="entry name" value="DUF397"/>
</dbReference>
<gene>
    <name evidence="2" type="ORF">ACFPIH_40205</name>
</gene>
<proteinExistence type="predicted"/>
<evidence type="ECO:0000313" key="3">
    <source>
        <dbReference type="Proteomes" id="UP001595839"/>
    </source>
</evidence>
<evidence type="ECO:0000313" key="2">
    <source>
        <dbReference type="EMBL" id="MFC4505621.1"/>
    </source>
</evidence>
<evidence type="ECO:0000259" key="1">
    <source>
        <dbReference type="Pfam" id="PF04149"/>
    </source>
</evidence>
<dbReference type="Proteomes" id="UP001595839">
    <property type="component" value="Unassembled WGS sequence"/>
</dbReference>
<accession>A0ABV9B2T4</accession>
<organism evidence="2 3">
    <name type="scientific">Streptomyces vulcanius</name>
    <dbReference type="NCBI Taxonomy" id="1441876"/>
    <lineage>
        <taxon>Bacteria</taxon>
        <taxon>Bacillati</taxon>
        <taxon>Actinomycetota</taxon>
        <taxon>Actinomycetes</taxon>
        <taxon>Kitasatosporales</taxon>
        <taxon>Streptomycetaceae</taxon>
        <taxon>Streptomyces</taxon>
    </lineage>
</organism>
<name>A0ABV9B2T4_9ACTN</name>